<protein>
    <submittedName>
        <fullName evidence="1">Uncharacterized protein</fullName>
    </submittedName>
</protein>
<accession>A0A1J1JH30</accession>
<sequence length="83" mass="9380">MSRRTSLSPSPSANPVGCERRLLIGKVFTIALTGILSTSDSVINTQSLRVEYENQTHLQRCVRVMEMASFFGLLIFGNHRYYI</sequence>
<name>A0A1J1JH30_PLAAG</name>
<dbReference type="EMBL" id="LO018304">
    <property type="protein sequence ID" value="CUM60792.1"/>
    <property type="molecule type" value="Genomic_DNA"/>
</dbReference>
<gene>
    <name evidence="1" type="ORF">PLAM_2826</name>
</gene>
<dbReference type="AlphaFoldDB" id="A0A1J1JH30"/>
<evidence type="ECO:0000313" key="1">
    <source>
        <dbReference type="EMBL" id="CUM60792.1"/>
    </source>
</evidence>
<proteinExistence type="predicted"/>
<organism evidence="1">
    <name type="scientific">Planktothrix agardhii</name>
    <name type="common">Oscillatoria agardhii</name>
    <dbReference type="NCBI Taxonomy" id="1160"/>
    <lineage>
        <taxon>Bacteria</taxon>
        <taxon>Bacillati</taxon>
        <taxon>Cyanobacteriota</taxon>
        <taxon>Cyanophyceae</taxon>
        <taxon>Oscillatoriophycideae</taxon>
        <taxon>Oscillatoriales</taxon>
        <taxon>Microcoleaceae</taxon>
        <taxon>Planktothrix</taxon>
    </lineage>
</organism>
<reference evidence="1" key="1">
    <citation type="submission" date="2015-09" db="EMBL/GenBank/DDBJ databases">
        <authorList>
            <person name="Jackson K.R."/>
            <person name="Lunt B.L."/>
            <person name="Fisher J.N.B."/>
            <person name="Gardner A.V."/>
            <person name="Bailey M.E."/>
            <person name="Deus L.M."/>
            <person name="Earl A.S."/>
            <person name="Gibby P.D."/>
            <person name="Hartmann K.A."/>
            <person name="Liu J.E."/>
            <person name="Manci A.M."/>
            <person name="Nielsen D.A."/>
            <person name="Solomon M.B."/>
            <person name="Breakwell D.P."/>
            <person name="Burnett S.H."/>
            <person name="Grose J.H."/>
        </authorList>
    </citation>
    <scope>NUCLEOTIDE SEQUENCE</scope>
    <source>
        <strain evidence="1">7805</strain>
    </source>
</reference>